<dbReference type="NCBIfam" id="TIGR04511">
    <property type="entry name" value="SagB_rel_DH_2"/>
    <property type="match status" value="1"/>
</dbReference>
<dbReference type="PANTHER" id="PTHR43745:SF2">
    <property type="entry name" value="NITROREDUCTASE MJ1384-RELATED"/>
    <property type="match status" value="1"/>
</dbReference>
<dbReference type="AlphaFoldDB" id="A0A4R2IHY4"/>
<dbReference type="InterPro" id="IPR020051">
    <property type="entry name" value="SagB-type_dehydrogenase"/>
</dbReference>
<dbReference type="OrthoDB" id="3723182at2"/>
<dbReference type="GO" id="GO:0016491">
    <property type="term" value="F:oxidoreductase activity"/>
    <property type="evidence" value="ECO:0007669"/>
    <property type="project" value="InterPro"/>
</dbReference>
<evidence type="ECO:0000256" key="1">
    <source>
        <dbReference type="SAM" id="MobiDB-lite"/>
    </source>
</evidence>
<dbReference type="PANTHER" id="PTHR43745">
    <property type="entry name" value="NITROREDUCTASE MJ1384-RELATED"/>
    <property type="match status" value="1"/>
</dbReference>
<dbReference type="NCBIfam" id="TIGR03605">
    <property type="entry name" value="antibiot_sagB"/>
    <property type="match status" value="1"/>
</dbReference>
<dbReference type="InterPro" id="IPR000415">
    <property type="entry name" value="Nitroreductase-like"/>
</dbReference>
<feature type="region of interest" description="Disordered" evidence="1">
    <location>
        <begin position="142"/>
        <end position="161"/>
    </location>
</feature>
<comment type="caution">
    <text evidence="3">The sequence shown here is derived from an EMBL/GenBank/DDBJ whole genome shotgun (WGS) entry which is preliminary data.</text>
</comment>
<evidence type="ECO:0000313" key="4">
    <source>
        <dbReference type="Proteomes" id="UP000294862"/>
    </source>
</evidence>
<dbReference type="Proteomes" id="UP000294862">
    <property type="component" value="Unassembled WGS sequence"/>
</dbReference>
<proteinExistence type="predicted"/>
<dbReference type="Gene3D" id="3.40.109.10">
    <property type="entry name" value="NADH Oxidase"/>
    <property type="match status" value="1"/>
</dbReference>
<dbReference type="InterPro" id="IPR030965">
    <property type="entry name" value="SagB-rel_DH_2"/>
</dbReference>
<name>A0A4R2IHY4_9GAMM</name>
<dbReference type="RefSeq" id="WP_131993770.1">
    <property type="nucleotide sequence ID" value="NZ_JACGXM010000002.1"/>
</dbReference>
<protein>
    <submittedName>
        <fullName evidence="3">Putative peptide maturation dehydrogenase</fullName>
    </submittedName>
</protein>
<feature type="domain" description="Nitroreductase" evidence="2">
    <location>
        <begin position="176"/>
        <end position="364"/>
    </location>
</feature>
<dbReference type="CDD" id="cd02142">
    <property type="entry name" value="McbC_SagB-like_oxidoreductase"/>
    <property type="match status" value="1"/>
</dbReference>
<sequence length="385" mass="42206">MRLRRCAHLLVEPRDTLSFDLALVAAGGSGVRHATELVARAPHLRDDVVLSPAEVATVFAVSSSQWQALDELERIHPPPVLEALREKALLVVEGTHAAARDERVRDTHWRAPAAAMHYSSRWQGVDTEAALQSLPEDALRDHLGAAPPPVRERTPPTGRVPLPQARATALDGLLDRRVTCRNFDRTRSLSLADFSSVLYRVYGARALTEYAPGVHLLKKGVPSAGGLHPTEAYLLVQRVDGVPTGLYHYHPVDHALEPLRALDAAEAATLARRFVAAQAWFVDAHVMVMPTSRFGRTFWKYRNHPKAYRALILDVGHLSQTAYLAATELGLGAFVTAAINEVDIEEAFGLDPLEEGPLAVTGFGPRGPERHEIEFDPLNAVWPAP</sequence>
<reference evidence="3 4" key="1">
    <citation type="journal article" date="2015" name="Stand. Genomic Sci.">
        <title>Genomic Encyclopedia of Bacterial and Archaeal Type Strains, Phase III: the genomes of soil and plant-associated and newly described type strains.</title>
        <authorList>
            <person name="Whitman W.B."/>
            <person name="Woyke T."/>
            <person name="Klenk H.P."/>
            <person name="Zhou Y."/>
            <person name="Lilburn T.G."/>
            <person name="Beck B.J."/>
            <person name="De Vos P."/>
            <person name="Vandamme P."/>
            <person name="Eisen J.A."/>
            <person name="Garrity G."/>
            <person name="Hugenholtz P."/>
            <person name="Kyrpides N.C."/>
        </authorList>
    </citation>
    <scope>NUCLEOTIDE SEQUENCE [LARGE SCALE GENOMIC DNA]</scope>
    <source>
        <strain evidence="3 4">A3</strain>
    </source>
</reference>
<dbReference type="InterPro" id="IPR052544">
    <property type="entry name" value="Bacteriocin_Proc_Enz"/>
</dbReference>
<dbReference type="Pfam" id="PF00881">
    <property type="entry name" value="Nitroreductase"/>
    <property type="match status" value="1"/>
</dbReference>
<evidence type="ECO:0000259" key="2">
    <source>
        <dbReference type="Pfam" id="PF00881"/>
    </source>
</evidence>
<accession>A0A4R2IHY4</accession>
<dbReference type="SUPFAM" id="SSF55469">
    <property type="entry name" value="FMN-dependent nitroreductase-like"/>
    <property type="match status" value="1"/>
</dbReference>
<evidence type="ECO:0000313" key="3">
    <source>
        <dbReference type="EMBL" id="TCO43388.1"/>
    </source>
</evidence>
<gene>
    <name evidence="3" type="ORF">EV148_101812</name>
</gene>
<dbReference type="EMBL" id="SLWQ01000001">
    <property type="protein sequence ID" value="TCO43388.1"/>
    <property type="molecule type" value="Genomic_DNA"/>
</dbReference>
<keyword evidence="4" id="KW-1185">Reference proteome</keyword>
<dbReference type="InterPro" id="IPR029479">
    <property type="entry name" value="Nitroreductase"/>
</dbReference>
<organism evidence="3 4">
    <name type="scientific">Dokdonella fugitiva</name>
    <dbReference type="NCBI Taxonomy" id="328517"/>
    <lineage>
        <taxon>Bacteria</taxon>
        <taxon>Pseudomonadati</taxon>
        <taxon>Pseudomonadota</taxon>
        <taxon>Gammaproteobacteria</taxon>
        <taxon>Lysobacterales</taxon>
        <taxon>Rhodanobacteraceae</taxon>
        <taxon>Dokdonella</taxon>
    </lineage>
</organism>